<dbReference type="NCBIfam" id="NF005968">
    <property type="entry name" value="PRK08057.1-2"/>
    <property type="match status" value="1"/>
</dbReference>
<reference evidence="4 5" key="1">
    <citation type="submission" date="2017-02" db="EMBL/GenBank/DDBJ databases">
        <authorList>
            <person name="Peterson S.W."/>
        </authorList>
    </citation>
    <scope>NUCLEOTIDE SEQUENCE [LARGE SCALE GENOMIC DNA]</scope>
    <source>
        <strain evidence="4 5">USBA 369</strain>
    </source>
</reference>
<evidence type="ECO:0000313" key="4">
    <source>
        <dbReference type="EMBL" id="SKA28244.1"/>
    </source>
</evidence>
<sequence>MPASETILVLGGTAEANALVPLIFKNRPGARLILSLAGRTKMPTLSAVETRIGGFGGAEGLSVYLETEHVTRLIDATHPFAATISANAALAANEARVPHIALVRPPWEPMDGDRWRSVASVEEARDSIPTGETVFLALGSQHIAPFAERPDLKLVLRMVEAPRAPFGCDAKIILGRPSPREEDEAEVLRSLGVERLVCRNSGGRISYAKVAAARSLGVPVIIIERPAPPPAPLATSVAEVLAWLEGGV</sequence>
<evidence type="ECO:0000256" key="2">
    <source>
        <dbReference type="ARBA" id="ARBA00022573"/>
    </source>
</evidence>
<dbReference type="GO" id="GO:0009236">
    <property type="term" value="P:cobalamin biosynthetic process"/>
    <property type="evidence" value="ECO:0007669"/>
    <property type="project" value="UniProtKB-UniPathway"/>
</dbReference>
<dbReference type="PANTHER" id="PTHR36925:SF1">
    <property type="entry name" value="COBALT-PRECORRIN-6A REDUCTASE"/>
    <property type="match status" value="1"/>
</dbReference>
<keyword evidence="5" id="KW-1185">Reference proteome</keyword>
<dbReference type="PROSITE" id="PS51014">
    <property type="entry name" value="COBK_CBIJ"/>
    <property type="match status" value="1"/>
</dbReference>
<dbReference type="OrthoDB" id="5183775at2"/>
<dbReference type="PANTHER" id="PTHR36925">
    <property type="entry name" value="COBALT-PRECORRIN-6A REDUCTASE"/>
    <property type="match status" value="1"/>
</dbReference>
<dbReference type="Pfam" id="PF02571">
    <property type="entry name" value="CbiJ"/>
    <property type="match status" value="1"/>
</dbReference>
<evidence type="ECO:0000256" key="1">
    <source>
        <dbReference type="ARBA" id="ARBA00004953"/>
    </source>
</evidence>
<dbReference type="InterPro" id="IPR003723">
    <property type="entry name" value="Precorrin-6x_reduct"/>
</dbReference>
<evidence type="ECO:0000256" key="3">
    <source>
        <dbReference type="ARBA" id="ARBA00023002"/>
    </source>
</evidence>
<dbReference type="AlphaFoldDB" id="A0A1T4SIU6"/>
<comment type="pathway">
    <text evidence="1">Cofactor biosynthesis; adenosylcobalamin biosynthesis.</text>
</comment>
<dbReference type="RefSeq" id="WP_078709395.1">
    <property type="nucleotide sequence ID" value="NZ_FUXL01000011.1"/>
</dbReference>
<dbReference type="UniPathway" id="UPA00148"/>
<accession>A0A1T4SIU6</accession>
<dbReference type="GO" id="GO:0016994">
    <property type="term" value="F:precorrin-6A reductase activity"/>
    <property type="evidence" value="ECO:0007669"/>
    <property type="project" value="InterPro"/>
</dbReference>
<keyword evidence="2" id="KW-0169">Cobalamin biosynthesis</keyword>
<organism evidence="4 5">
    <name type="scientific">Consotaella salsifontis</name>
    <dbReference type="NCBI Taxonomy" id="1365950"/>
    <lineage>
        <taxon>Bacteria</taxon>
        <taxon>Pseudomonadati</taxon>
        <taxon>Pseudomonadota</taxon>
        <taxon>Alphaproteobacteria</taxon>
        <taxon>Hyphomicrobiales</taxon>
        <taxon>Aurantimonadaceae</taxon>
        <taxon>Consotaella</taxon>
    </lineage>
</organism>
<protein>
    <submittedName>
        <fullName evidence="4">Precorrin-6A reductase</fullName>
    </submittedName>
</protein>
<dbReference type="STRING" id="1365950.SAMN05428963_11159"/>
<dbReference type="EMBL" id="FUXL01000011">
    <property type="protein sequence ID" value="SKA28244.1"/>
    <property type="molecule type" value="Genomic_DNA"/>
</dbReference>
<proteinExistence type="predicted"/>
<dbReference type="Proteomes" id="UP000190135">
    <property type="component" value="Unassembled WGS sequence"/>
</dbReference>
<keyword evidence="3" id="KW-0560">Oxidoreductase</keyword>
<evidence type="ECO:0000313" key="5">
    <source>
        <dbReference type="Proteomes" id="UP000190135"/>
    </source>
</evidence>
<name>A0A1T4SIU6_9HYPH</name>
<gene>
    <name evidence="4" type="ORF">SAMN05428963_11159</name>
</gene>